<evidence type="ECO:0000313" key="1">
    <source>
        <dbReference type="EMBL" id="MFD0963421.1"/>
    </source>
</evidence>
<dbReference type="RefSeq" id="WP_377714119.1">
    <property type="nucleotide sequence ID" value="NZ_JBHTJM010000006.1"/>
</dbReference>
<reference evidence="2" key="1">
    <citation type="journal article" date="2019" name="Int. J. Syst. Evol. Microbiol.">
        <title>The Global Catalogue of Microorganisms (GCM) 10K type strain sequencing project: providing services to taxonomists for standard genome sequencing and annotation.</title>
        <authorList>
            <consortium name="The Broad Institute Genomics Platform"/>
            <consortium name="The Broad Institute Genome Sequencing Center for Infectious Disease"/>
            <person name="Wu L."/>
            <person name="Ma J."/>
        </authorList>
    </citation>
    <scope>NUCLEOTIDE SEQUENCE [LARGE SCALE GENOMIC DNA]</scope>
    <source>
        <strain evidence="2">CCUG 62114</strain>
    </source>
</reference>
<organism evidence="1 2">
    <name type="scientific">Pseudofulvibacter geojedonensis</name>
    <dbReference type="NCBI Taxonomy" id="1123758"/>
    <lineage>
        <taxon>Bacteria</taxon>
        <taxon>Pseudomonadati</taxon>
        <taxon>Bacteroidota</taxon>
        <taxon>Flavobacteriia</taxon>
        <taxon>Flavobacteriales</taxon>
        <taxon>Flavobacteriaceae</taxon>
        <taxon>Pseudofulvibacter</taxon>
    </lineage>
</organism>
<evidence type="ECO:0000313" key="2">
    <source>
        <dbReference type="Proteomes" id="UP001596997"/>
    </source>
</evidence>
<comment type="caution">
    <text evidence="1">The sequence shown here is derived from an EMBL/GenBank/DDBJ whole genome shotgun (WGS) entry which is preliminary data.</text>
</comment>
<dbReference type="EMBL" id="JBHTJM010000006">
    <property type="protein sequence ID" value="MFD0963421.1"/>
    <property type="molecule type" value="Genomic_DNA"/>
</dbReference>
<sequence>MRIYILIIMIVFPVLVFGQQILNGEVSNSIDNDGIHVFNKTYQKYTITDENGLFKIPARVNDTLVFSAIQYKLTSVVITSENIKEKLFVLLEEQINELDEVFIKPKLSGNLLSDTKSIKTKKQITAQTLRLPNAHVVPPSQPERRLITAKSTIVDALINALSGRTKRLKKQVTLYKKTKLEDEVFSSFKEHIVYTFYIPEDKVYDFIFFASEDKLFTQIVNTKSEVLIYEFLESKSHQYLKINKDEK</sequence>
<gene>
    <name evidence="1" type="ORF">ACFQ1O_05360</name>
</gene>
<dbReference type="SUPFAM" id="SSF49464">
    <property type="entry name" value="Carboxypeptidase regulatory domain-like"/>
    <property type="match status" value="1"/>
</dbReference>
<protein>
    <submittedName>
        <fullName evidence="1">Carboxypeptidase-like regulatory domain-containing protein</fullName>
    </submittedName>
</protein>
<accession>A0ABW3I0P6</accession>
<dbReference type="InterPro" id="IPR008969">
    <property type="entry name" value="CarboxyPept-like_regulatory"/>
</dbReference>
<proteinExistence type="predicted"/>
<dbReference type="Pfam" id="PF13715">
    <property type="entry name" value="CarbopepD_reg_2"/>
    <property type="match status" value="1"/>
</dbReference>
<name>A0ABW3I0P6_9FLAO</name>
<dbReference type="Proteomes" id="UP001596997">
    <property type="component" value="Unassembled WGS sequence"/>
</dbReference>
<keyword evidence="2" id="KW-1185">Reference proteome</keyword>